<keyword evidence="1" id="KW-0472">Membrane</keyword>
<dbReference type="OrthoDB" id="6711255at2"/>
<evidence type="ECO:0000313" key="2">
    <source>
        <dbReference type="EMBL" id="AIL60923.1"/>
    </source>
</evidence>
<dbReference type="Proteomes" id="UP000028931">
    <property type="component" value="Chromosome"/>
</dbReference>
<organism evidence="2 3">
    <name type="scientific">Pseudomonas alkylphenolica</name>
    <dbReference type="NCBI Taxonomy" id="237609"/>
    <lineage>
        <taxon>Bacteria</taxon>
        <taxon>Pseudomonadati</taxon>
        <taxon>Pseudomonadota</taxon>
        <taxon>Gammaproteobacteria</taxon>
        <taxon>Pseudomonadales</taxon>
        <taxon>Pseudomonadaceae</taxon>
        <taxon>Pseudomonas</taxon>
    </lineage>
</organism>
<dbReference type="KEGG" id="palk:PSAKL28_16980"/>
<keyword evidence="1" id="KW-0812">Transmembrane</keyword>
<evidence type="ECO:0000256" key="1">
    <source>
        <dbReference type="SAM" id="Phobius"/>
    </source>
</evidence>
<protein>
    <submittedName>
        <fullName evidence="2">Phage holin, lambda family</fullName>
    </submittedName>
</protein>
<feature type="transmembrane region" description="Helical" evidence="1">
    <location>
        <begin position="70"/>
        <end position="90"/>
    </location>
</feature>
<dbReference type="eggNOG" id="ENOG5032X6F">
    <property type="taxonomic scope" value="Bacteria"/>
</dbReference>
<proteinExistence type="predicted"/>
<dbReference type="EMBL" id="CP009048">
    <property type="protein sequence ID" value="AIL60923.1"/>
    <property type="molecule type" value="Genomic_DNA"/>
</dbReference>
<dbReference type="AlphaFoldDB" id="A0A077F620"/>
<gene>
    <name evidence="2" type="ORF">PSAKL28_16980</name>
</gene>
<dbReference type="Pfam" id="PF05106">
    <property type="entry name" value="Phage_holin_3_1"/>
    <property type="match status" value="1"/>
</dbReference>
<sequence length="107" mass="11610">MAHMPEKDPGLWAAVFAWLVAHQPQLYTGGTAAAVAMCRVIYGGGGRRKVILEGILCGLIGTSLMPVLEYFSLPTNLAVFAGCMVGFIGVEKLREYSDRFMTRKVEG</sequence>
<dbReference type="NCBIfam" id="TIGR01594">
    <property type="entry name" value="holin_lambda"/>
    <property type="match status" value="1"/>
</dbReference>
<reference evidence="2 3" key="1">
    <citation type="submission" date="2014-07" db="EMBL/GenBank/DDBJ databases">
        <authorList>
            <person name="Lee K."/>
            <person name="Lim J.Y."/>
            <person name="Hwang I."/>
        </authorList>
    </citation>
    <scope>NUCLEOTIDE SEQUENCE [LARGE SCALE GENOMIC DNA]</scope>
    <source>
        <strain evidence="2 3">KL28</strain>
    </source>
</reference>
<dbReference type="RefSeq" id="WP_038609012.1">
    <property type="nucleotide sequence ID" value="NZ_CP009048.1"/>
</dbReference>
<name>A0A077F620_9PSED</name>
<dbReference type="HOGENOM" id="CLU_118968_5_0_6"/>
<accession>A0A077F620</accession>
<dbReference type="InterPro" id="IPR006481">
    <property type="entry name" value="Phage_lambda_GpS_holin"/>
</dbReference>
<keyword evidence="1" id="KW-1133">Transmembrane helix</keyword>
<evidence type="ECO:0000313" key="3">
    <source>
        <dbReference type="Proteomes" id="UP000028931"/>
    </source>
</evidence>